<sequence length="89" mass="10560">IRERPQVWRPKEGQQKPVKVLDKIEKDTEFGTTPFFTVLDLRTSQKFSLLAHGVLLKNLEIGKSYLLVYEGKVENGDRTYHRWTWEELK</sequence>
<proteinExistence type="predicted"/>
<accession>X1UE89</accession>
<dbReference type="EMBL" id="BARW01023654">
    <property type="protein sequence ID" value="GAI98185.1"/>
    <property type="molecule type" value="Genomic_DNA"/>
</dbReference>
<feature type="non-terminal residue" evidence="1">
    <location>
        <position position="1"/>
    </location>
</feature>
<evidence type="ECO:0000313" key="1">
    <source>
        <dbReference type="EMBL" id="GAI98185.1"/>
    </source>
</evidence>
<dbReference type="AlphaFoldDB" id="X1UE89"/>
<reference evidence="1" key="1">
    <citation type="journal article" date="2014" name="Front. Microbiol.">
        <title>High frequency of phylogenetically diverse reductive dehalogenase-homologous genes in deep subseafloor sedimentary metagenomes.</title>
        <authorList>
            <person name="Kawai M."/>
            <person name="Futagami T."/>
            <person name="Toyoda A."/>
            <person name="Takaki Y."/>
            <person name="Nishi S."/>
            <person name="Hori S."/>
            <person name="Arai W."/>
            <person name="Tsubouchi T."/>
            <person name="Morono Y."/>
            <person name="Uchiyama I."/>
            <person name="Ito T."/>
            <person name="Fujiyama A."/>
            <person name="Inagaki F."/>
            <person name="Takami H."/>
        </authorList>
    </citation>
    <scope>NUCLEOTIDE SEQUENCE</scope>
    <source>
        <strain evidence="1">Expedition CK06-06</strain>
    </source>
</reference>
<organism evidence="1">
    <name type="scientific">marine sediment metagenome</name>
    <dbReference type="NCBI Taxonomy" id="412755"/>
    <lineage>
        <taxon>unclassified sequences</taxon>
        <taxon>metagenomes</taxon>
        <taxon>ecological metagenomes</taxon>
    </lineage>
</organism>
<protein>
    <submittedName>
        <fullName evidence="1">Uncharacterized protein</fullName>
    </submittedName>
</protein>
<name>X1UE89_9ZZZZ</name>
<gene>
    <name evidence="1" type="ORF">S12H4_39179</name>
</gene>
<comment type="caution">
    <text evidence="1">The sequence shown here is derived from an EMBL/GenBank/DDBJ whole genome shotgun (WGS) entry which is preliminary data.</text>
</comment>